<proteinExistence type="inferred from homology"/>
<dbReference type="PRINTS" id="PR00935">
    <property type="entry name" value="BAND41"/>
</dbReference>
<feature type="domain" description="Tyrosine-protein phosphatase" evidence="12">
    <location>
        <begin position="691"/>
        <end position="946"/>
    </location>
</feature>
<dbReference type="Gene3D" id="2.30.29.30">
    <property type="entry name" value="Pleckstrin-homology domain (PH domain)/Phosphotyrosine-binding domain (PTB)"/>
    <property type="match status" value="1"/>
</dbReference>
<dbReference type="PROSITE" id="PS50057">
    <property type="entry name" value="FERM_3"/>
    <property type="match status" value="1"/>
</dbReference>
<evidence type="ECO:0000313" key="16">
    <source>
        <dbReference type="Proteomes" id="UP001318040"/>
    </source>
</evidence>
<evidence type="ECO:0000259" key="14">
    <source>
        <dbReference type="PROSITE" id="PS50057"/>
    </source>
</evidence>
<dbReference type="GO" id="GO:0008092">
    <property type="term" value="F:cytoskeletal protein binding"/>
    <property type="evidence" value="ECO:0007669"/>
    <property type="project" value="InterPro"/>
</dbReference>
<dbReference type="SMART" id="SM00228">
    <property type="entry name" value="PDZ"/>
    <property type="match status" value="1"/>
</dbReference>
<feature type="binding site" evidence="10">
    <location>
        <position position="856"/>
    </location>
    <ligand>
        <name>substrate</name>
    </ligand>
</feature>
<dbReference type="SUPFAM" id="SSF50729">
    <property type="entry name" value="PH domain-like"/>
    <property type="match status" value="1"/>
</dbReference>
<evidence type="ECO:0000256" key="2">
    <source>
        <dbReference type="ARBA" id="ARBA00009649"/>
    </source>
</evidence>
<dbReference type="CDD" id="cd06706">
    <property type="entry name" value="PDZ_PTPN3-4-like"/>
    <property type="match status" value="1"/>
</dbReference>
<evidence type="ECO:0000256" key="4">
    <source>
        <dbReference type="ARBA" id="ARBA00022490"/>
    </source>
</evidence>
<evidence type="ECO:0000256" key="10">
    <source>
        <dbReference type="PIRSR" id="PIRSR000927-2"/>
    </source>
</evidence>
<evidence type="ECO:0000256" key="11">
    <source>
        <dbReference type="SAM" id="MobiDB-lite"/>
    </source>
</evidence>
<feature type="region of interest" description="Disordered" evidence="11">
    <location>
        <begin position="466"/>
        <end position="528"/>
    </location>
</feature>
<dbReference type="EC" id="3.1.3.48" evidence="3"/>
<evidence type="ECO:0000259" key="15">
    <source>
        <dbReference type="PROSITE" id="PS50106"/>
    </source>
</evidence>
<dbReference type="GO" id="GO:0005737">
    <property type="term" value="C:cytoplasm"/>
    <property type="evidence" value="ECO:0007669"/>
    <property type="project" value="TreeGrafter"/>
</dbReference>
<dbReference type="Gene3D" id="2.30.42.10">
    <property type="match status" value="1"/>
</dbReference>
<dbReference type="InterPro" id="IPR000299">
    <property type="entry name" value="FERM_domain"/>
</dbReference>
<dbReference type="InterPro" id="IPR036034">
    <property type="entry name" value="PDZ_sf"/>
</dbReference>
<dbReference type="Gene3D" id="1.20.80.10">
    <property type="match status" value="1"/>
</dbReference>
<dbReference type="SUPFAM" id="SSF47031">
    <property type="entry name" value="Second domain of FERM"/>
    <property type="match status" value="1"/>
</dbReference>
<keyword evidence="8" id="KW-0206">Cytoskeleton</keyword>
<dbReference type="Pfam" id="PF09380">
    <property type="entry name" value="FERM_C"/>
    <property type="match status" value="1"/>
</dbReference>
<dbReference type="InterPro" id="IPR000242">
    <property type="entry name" value="PTP_cat"/>
</dbReference>
<sequence>MSSRFRLPTGGTYNVRTSELARDRHRTEALCHINLLDNTAITLRANKSEAGKALLDAVFAHLDLAETDYFGLQFADDSTETPRWLDPTKPLRKQIKRSSPYIFNFRVKFFVTDPSKLQEEYTRYHYFLQLRNDILEARLPCPHNTAALLASYIVQSELGDYSETEHLPGYLSDLRFLPRQGLDFEKEVAKLHKQHVGMTPADAEFNYLNVAKNVEFYGVELHYARDQSNVEIMVGVTAGGVNVYNNGVRISNFPWIKIVKIFFKLKHFFVQLRKEQNETRENIIGFNLGNYRACKTLWKACVEHHTFFRMARPASPPHLGFLAQYFSLGSKFRYSGRTEMQTVQYGKERSNRNRNFARSPSQRFPRRTISGKEWGSNAATAGSAERLETQSLPSRTPPGTPDISDLREGCEKRRPSSVGNLAGLATPSSQEEAASLNNHRRTGSSTTTPLHSLSLDLKSLVSSDDVKSAAGSASGEGQAPALPPKQPQQRRRRKEACPGGSGSQEADELDSRPSDSESDAILPPEVLDEPPVLEEKFTVLLQANGLLPHEPLVLVRMKPDDQGRFGFNVKGGVDQKMLVTVSRVAPGTPADLCVPRLNEGDQVILINGRDVSEHTHDQVVQFIRASTESHSGELVLLIRPSAVYEELERADSEPDFQYIPEKTRECSSPGERHVVRTSMQQLREALDTGQALLQFEQLYRKKPGMSLGMAKMSCNSSRNRYRDVLPYDATRVVLSGNEDYINANYINMEITSSSTINRYIACQGPLPSTCAHFWQMVWEQGCSLVIMLTTLTERGRPKCHQYWPDLPGSETYGGFFVLCDSEEESEASIERKLTLRNVENNEERGVTQLQYVAWPDHGVPDDSSHFLGFVRDVRTRRDHAQPVVVHCSAGIGRTGVLITMETALCLMECNESVYPLDIVRTMRDQRAMMIQTPCQYKFVCEAILRVYDEQLLIAEDTDISEEGTEGTIRISTPSLPPSKDELEHSLTSTMAKGAEESSLPGELLQEANCGRTGAAGDGASPKAVELSVTVDKVQVTKHREVAVQESPDDRS</sequence>
<feature type="binding site" evidence="10">
    <location>
        <begin position="887"/>
        <end position="893"/>
    </location>
    <ligand>
        <name>substrate</name>
    </ligand>
</feature>
<dbReference type="SMART" id="SM01196">
    <property type="entry name" value="FERM_C"/>
    <property type="match status" value="1"/>
</dbReference>
<dbReference type="InterPro" id="IPR011993">
    <property type="entry name" value="PH-like_dom_sf"/>
</dbReference>
<dbReference type="SUPFAM" id="SSF54236">
    <property type="entry name" value="Ubiquitin-like"/>
    <property type="match status" value="1"/>
</dbReference>
<dbReference type="InterPro" id="IPR029071">
    <property type="entry name" value="Ubiquitin-like_domsf"/>
</dbReference>
<gene>
    <name evidence="17" type="primary">PTPN4</name>
</gene>
<dbReference type="CTD" id="5775"/>
<dbReference type="SUPFAM" id="SSF52799">
    <property type="entry name" value="(Phosphotyrosine protein) phosphatases II"/>
    <property type="match status" value="1"/>
</dbReference>
<dbReference type="PROSITE" id="PS50055">
    <property type="entry name" value="TYR_PHOSPHATASE_PTP"/>
    <property type="match status" value="1"/>
</dbReference>
<feature type="domain" description="PDZ" evidence="15">
    <location>
        <begin position="554"/>
        <end position="626"/>
    </location>
</feature>
<dbReference type="InterPro" id="IPR018979">
    <property type="entry name" value="FERM_N"/>
</dbReference>
<dbReference type="PRINTS" id="PR00700">
    <property type="entry name" value="PRTYPHPHTASE"/>
</dbReference>
<dbReference type="SMART" id="SM00404">
    <property type="entry name" value="PTPc_motif"/>
    <property type="match status" value="1"/>
</dbReference>
<dbReference type="SUPFAM" id="SSF50156">
    <property type="entry name" value="PDZ domain-like"/>
    <property type="match status" value="1"/>
</dbReference>
<dbReference type="FunFam" id="2.30.42.10:FF:000045">
    <property type="entry name" value="Tyrosine-protein phosphatase non-receptor type"/>
    <property type="match status" value="1"/>
</dbReference>
<dbReference type="Proteomes" id="UP001318040">
    <property type="component" value="Chromosome 10"/>
</dbReference>
<keyword evidence="4" id="KW-0963">Cytoplasm</keyword>
<feature type="active site" description="Phosphocysteine intermediate" evidence="9">
    <location>
        <position position="887"/>
    </location>
</feature>
<dbReference type="Gene3D" id="3.10.20.90">
    <property type="entry name" value="Phosphatidylinositol 3-kinase Catalytic Subunit, Chain A, domain 1"/>
    <property type="match status" value="1"/>
</dbReference>
<dbReference type="InterPro" id="IPR012151">
    <property type="entry name" value="Tyr_Pase_non-rcpt_typ-3/4"/>
</dbReference>
<comment type="similarity">
    <text evidence="2">Belongs to the protein-tyrosine phosphatase family. Non-receptor class subfamily.</text>
</comment>
<dbReference type="InterPro" id="IPR035963">
    <property type="entry name" value="FERM_2"/>
</dbReference>
<dbReference type="FunFam" id="2.30.29.30:FF:000002">
    <property type="entry name" value="Band 4.1-like protein 5 isoform 1"/>
    <property type="match status" value="1"/>
</dbReference>
<dbReference type="Pfam" id="PF00102">
    <property type="entry name" value="Y_phosphatase"/>
    <property type="match status" value="1"/>
</dbReference>
<dbReference type="InterPro" id="IPR019749">
    <property type="entry name" value="Band_41_domain"/>
</dbReference>
<organism evidence="16 17">
    <name type="scientific">Petromyzon marinus</name>
    <name type="common">Sea lamprey</name>
    <dbReference type="NCBI Taxonomy" id="7757"/>
    <lineage>
        <taxon>Eukaryota</taxon>
        <taxon>Metazoa</taxon>
        <taxon>Chordata</taxon>
        <taxon>Craniata</taxon>
        <taxon>Vertebrata</taxon>
        <taxon>Cyclostomata</taxon>
        <taxon>Hyperoartia</taxon>
        <taxon>Petromyzontiformes</taxon>
        <taxon>Petromyzontidae</taxon>
        <taxon>Petromyzon</taxon>
    </lineage>
</organism>
<dbReference type="InterPro" id="IPR029021">
    <property type="entry name" value="Prot-tyrosine_phosphatase-like"/>
</dbReference>
<dbReference type="FunFam" id="3.90.190.10:FF:000023">
    <property type="entry name" value="Tyrosine-protein phosphatase non-receptor type"/>
    <property type="match status" value="1"/>
</dbReference>
<evidence type="ECO:0000259" key="12">
    <source>
        <dbReference type="PROSITE" id="PS50055"/>
    </source>
</evidence>
<dbReference type="Pfam" id="PF00595">
    <property type="entry name" value="PDZ"/>
    <property type="match status" value="1"/>
</dbReference>
<keyword evidence="6" id="KW-0378">Hydrolase</keyword>
<dbReference type="Gene3D" id="3.90.190.10">
    <property type="entry name" value="Protein tyrosine phosphatase superfamily"/>
    <property type="match status" value="1"/>
</dbReference>
<evidence type="ECO:0000313" key="17">
    <source>
        <dbReference type="RefSeq" id="XP_032807477.1"/>
    </source>
</evidence>
<feature type="compositionally biased region" description="Polar residues" evidence="11">
    <location>
        <begin position="426"/>
        <end position="437"/>
    </location>
</feature>
<dbReference type="PIRSF" id="PIRSF000927">
    <property type="entry name" value="Tyr-Ptase_nr3"/>
    <property type="match status" value="1"/>
</dbReference>
<dbReference type="SMART" id="SM00295">
    <property type="entry name" value="B41"/>
    <property type="match status" value="1"/>
</dbReference>
<accession>A0AAJ7SXN5</accession>
<dbReference type="InterPro" id="IPR014352">
    <property type="entry name" value="FERM/acyl-CoA-bd_prot_sf"/>
</dbReference>
<dbReference type="GO" id="GO:0004725">
    <property type="term" value="F:protein tyrosine phosphatase activity"/>
    <property type="evidence" value="ECO:0007669"/>
    <property type="project" value="UniProtKB-EC"/>
</dbReference>
<feature type="compositionally biased region" description="Low complexity" evidence="11">
    <location>
        <begin position="466"/>
        <end position="480"/>
    </location>
</feature>
<feature type="region of interest" description="Disordered" evidence="11">
    <location>
        <begin position="343"/>
        <end position="451"/>
    </location>
</feature>
<feature type="region of interest" description="Disordered" evidence="11">
    <location>
        <begin position="962"/>
        <end position="1023"/>
    </location>
</feature>
<dbReference type="PROSITE" id="PS00383">
    <property type="entry name" value="TYR_PHOSPHATASE_1"/>
    <property type="match status" value="1"/>
</dbReference>
<feature type="compositionally biased region" description="Polar residues" evidence="11">
    <location>
        <begin position="353"/>
        <end position="362"/>
    </location>
</feature>
<keyword evidence="5" id="KW-0597">Phosphoprotein</keyword>
<dbReference type="PROSITE" id="PS00660">
    <property type="entry name" value="FERM_1"/>
    <property type="match status" value="1"/>
</dbReference>
<keyword evidence="16" id="KW-1185">Reference proteome</keyword>
<dbReference type="PANTHER" id="PTHR45706">
    <property type="entry name" value="TYROSINE-PROTEIN PHOSPHATASE"/>
    <property type="match status" value="1"/>
</dbReference>
<dbReference type="Pfam" id="PF09379">
    <property type="entry name" value="FERM_N"/>
    <property type="match status" value="1"/>
</dbReference>
<dbReference type="InterPro" id="IPR001478">
    <property type="entry name" value="PDZ"/>
</dbReference>
<protein>
    <recommendedName>
        <fullName evidence="3">protein-tyrosine-phosphatase</fullName>
        <ecNumber evidence="3">3.1.3.48</ecNumber>
    </recommendedName>
</protein>
<dbReference type="InterPro" id="IPR000387">
    <property type="entry name" value="Tyr_Pase_dom"/>
</dbReference>
<dbReference type="InterPro" id="IPR003595">
    <property type="entry name" value="Tyr_Pase_cat"/>
</dbReference>
<evidence type="ECO:0000256" key="1">
    <source>
        <dbReference type="ARBA" id="ARBA00004245"/>
    </source>
</evidence>
<dbReference type="GO" id="GO:0005856">
    <property type="term" value="C:cytoskeleton"/>
    <property type="evidence" value="ECO:0007669"/>
    <property type="project" value="UniProtKB-SubCell"/>
</dbReference>
<dbReference type="CDD" id="cd14473">
    <property type="entry name" value="FERM_B-lobe"/>
    <property type="match status" value="1"/>
</dbReference>
<evidence type="ECO:0000256" key="7">
    <source>
        <dbReference type="ARBA" id="ARBA00022912"/>
    </source>
</evidence>
<evidence type="ECO:0000256" key="5">
    <source>
        <dbReference type="ARBA" id="ARBA00022553"/>
    </source>
</evidence>
<dbReference type="Pfam" id="PF08736">
    <property type="entry name" value="FA"/>
    <property type="match status" value="1"/>
</dbReference>
<name>A0AAJ7SXN5_PETMA</name>
<dbReference type="AlphaFoldDB" id="A0AAJ7SXN5"/>
<feature type="domain" description="Tyrosine specific protein phosphatases" evidence="13">
    <location>
        <begin position="864"/>
        <end position="937"/>
    </location>
</feature>
<keyword evidence="7" id="KW-0904">Protein phosphatase</keyword>
<feature type="domain" description="FERM" evidence="14">
    <location>
        <begin position="29"/>
        <end position="312"/>
    </location>
</feature>
<dbReference type="PROSITE" id="PS50106">
    <property type="entry name" value="PDZ"/>
    <property type="match status" value="1"/>
</dbReference>
<dbReference type="RefSeq" id="XP_032807477.1">
    <property type="nucleotide sequence ID" value="XM_032951586.1"/>
</dbReference>
<dbReference type="InterPro" id="IPR041783">
    <property type="entry name" value="PTPN3/4_FERM_C"/>
</dbReference>
<dbReference type="InterPro" id="IPR019748">
    <property type="entry name" value="FERM_central"/>
</dbReference>
<feature type="compositionally biased region" description="Basic and acidic residues" evidence="11">
    <location>
        <begin position="404"/>
        <end position="414"/>
    </location>
</feature>
<dbReference type="GO" id="GO:0009898">
    <property type="term" value="C:cytoplasmic side of plasma membrane"/>
    <property type="evidence" value="ECO:0007669"/>
    <property type="project" value="TreeGrafter"/>
</dbReference>
<evidence type="ECO:0000256" key="6">
    <source>
        <dbReference type="ARBA" id="ARBA00022801"/>
    </source>
</evidence>
<dbReference type="InterPro" id="IPR018980">
    <property type="entry name" value="FERM_PH-like_C"/>
</dbReference>
<feature type="binding site" evidence="10">
    <location>
        <position position="931"/>
    </location>
    <ligand>
        <name>substrate</name>
    </ligand>
</feature>
<dbReference type="CDD" id="cd13189">
    <property type="entry name" value="FERM_C_PTPN4_PTPN3_like"/>
    <property type="match status" value="1"/>
</dbReference>
<dbReference type="PROSITE" id="PS50056">
    <property type="entry name" value="TYR_PHOSPHATASE_2"/>
    <property type="match status" value="1"/>
</dbReference>
<dbReference type="PANTHER" id="PTHR45706:SF4">
    <property type="entry name" value="TYROSINE-PROTEIN PHOSPHATASE"/>
    <property type="match status" value="1"/>
</dbReference>
<evidence type="ECO:0000256" key="8">
    <source>
        <dbReference type="ARBA" id="ARBA00023212"/>
    </source>
</evidence>
<dbReference type="FunFam" id="3.10.20.90:FF:000039">
    <property type="entry name" value="Tyrosine-protein phosphatase non-receptor type"/>
    <property type="match status" value="1"/>
</dbReference>
<dbReference type="SMART" id="SM01195">
    <property type="entry name" value="FA"/>
    <property type="match status" value="1"/>
</dbReference>
<evidence type="ECO:0000256" key="3">
    <source>
        <dbReference type="ARBA" id="ARBA00013064"/>
    </source>
</evidence>
<reference evidence="17" key="1">
    <citation type="submission" date="2025-08" db="UniProtKB">
        <authorList>
            <consortium name="RefSeq"/>
        </authorList>
    </citation>
    <scope>IDENTIFICATION</scope>
    <source>
        <tissue evidence="17">Sperm</tissue>
    </source>
</reference>
<comment type="subcellular location">
    <subcellularLocation>
        <location evidence="1">Cytoplasm</location>
        <location evidence="1">Cytoskeleton</location>
    </subcellularLocation>
</comment>
<dbReference type="InterPro" id="IPR019747">
    <property type="entry name" value="FERM_CS"/>
</dbReference>
<dbReference type="SMART" id="SM00194">
    <property type="entry name" value="PTPc"/>
    <property type="match status" value="1"/>
</dbReference>
<evidence type="ECO:0000256" key="9">
    <source>
        <dbReference type="PIRSR" id="PIRSR000927-1"/>
    </source>
</evidence>
<evidence type="ECO:0000259" key="13">
    <source>
        <dbReference type="PROSITE" id="PS50056"/>
    </source>
</evidence>
<dbReference type="FunFam" id="1.20.80.10:FF:000003">
    <property type="entry name" value="Tyrosine-protein phosphatase non-receptor type 4"/>
    <property type="match status" value="1"/>
</dbReference>
<dbReference type="Pfam" id="PF00373">
    <property type="entry name" value="FERM_M"/>
    <property type="match status" value="1"/>
</dbReference>
<dbReference type="InterPro" id="IPR014847">
    <property type="entry name" value="FA"/>
</dbReference>
<dbReference type="KEGG" id="pmrn:116941026"/>
<dbReference type="InterPro" id="IPR016130">
    <property type="entry name" value="Tyr_Pase_AS"/>
</dbReference>